<dbReference type="GO" id="GO:0140581">
    <property type="term" value="F:P-type monovalent copper transporter activity"/>
    <property type="evidence" value="ECO:0007669"/>
    <property type="project" value="UniProtKB-EC"/>
</dbReference>
<evidence type="ECO:0000313" key="15">
    <source>
        <dbReference type="Proteomes" id="UP000006671"/>
    </source>
</evidence>
<dbReference type="AlphaFoldDB" id="D2V7R8"/>
<feature type="transmembrane region" description="Helical" evidence="12">
    <location>
        <begin position="381"/>
        <end position="400"/>
    </location>
</feature>
<keyword evidence="7 12" id="KW-0547">Nucleotide-binding</keyword>
<dbReference type="Pfam" id="PF00403">
    <property type="entry name" value="HMA"/>
    <property type="match status" value="1"/>
</dbReference>
<gene>
    <name evidence="14" type="ORF">NAEGRDRAFT_275</name>
</gene>
<keyword evidence="11 12" id="KW-0472">Membrane</keyword>
<dbReference type="SFLD" id="SFLDF00027">
    <property type="entry name" value="p-type_atpase"/>
    <property type="match status" value="1"/>
</dbReference>
<evidence type="ECO:0000313" key="14">
    <source>
        <dbReference type="EMBL" id="EFC46919.1"/>
    </source>
</evidence>
<dbReference type="InterPro" id="IPR008250">
    <property type="entry name" value="ATPase_P-typ_transduc_dom_A_sf"/>
</dbReference>
<dbReference type="GO" id="GO:0005507">
    <property type="term" value="F:copper ion binding"/>
    <property type="evidence" value="ECO:0007669"/>
    <property type="project" value="TreeGrafter"/>
</dbReference>
<dbReference type="PROSITE" id="PS01047">
    <property type="entry name" value="HMA_1"/>
    <property type="match status" value="1"/>
</dbReference>
<dbReference type="InParanoid" id="D2V7R8"/>
<evidence type="ECO:0000256" key="6">
    <source>
        <dbReference type="ARBA" id="ARBA00022723"/>
    </source>
</evidence>
<evidence type="ECO:0000256" key="8">
    <source>
        <dbReference type="ARBA" id="ARBA00022840"/>
    </source>
</evidence>
<feature type="transmembrane region" description="Helical" evidence="12">
    <location>
        <begin position="130"/>
        <end position="149"/>
    </location>
</feature>
<dbReference type="SFLD" id="SFLDG00002">
    <property type="entry name" value="C1.7:_P-type_atpase_like"/>
    <property type="match status" value="1"/>
</dbReference>
<dbReference type="RefSeq" id="XP_002679663.1">
    <property type="nucleotide sequence ID" value="XM_002679617.1"/>
</dbReference>
<keyword evidence="8 12" id="KW-0067">ATP-binding</keyword>
<dbReference type="OrthoDB" id="432719at2759"/>
<dbReference type="InterPro" id="IPR006121">
    <property type="entry name" value="HMA_dom"/>
</dbReference>
<dbReference type="eggNOG" id="KOG0207">
    <property type="taxonomic scope" value="Eukaryota"/>
</dbReference>
<dbReference type="FunFam" id="3.30.70.100:FF:000001">
    <property type="entry name" value="ATPase copper transporting beta"/>
    <property type="match status" value="1"/>
</dbReference>
<dbReference type="KEGG" id="ngr:NAEGRDRAFT_275"/>
<proteinExistence type="inferred from homology"/>
<dbReference type="InterPro" id="IPR023214">
    <property type="entry name" value="HAD_sf"/>
</dbReference>
<dbReference type="GO" id="GO:0005524">
    <property type="term" value="F:ATP binding"/>
    <property type="evidence" value="ECO:0007669"/>
    <property type="project" value="UniProtKB-UniRule"/>
</dbReference>
<dbReference type="Gene3D" id="3.30.70.100">
    <property type="match status" value="1"/>
</dbReference>
<dbReference type="GO" id="GO:0055070">
    <property type="term" value="P:copper ion homeostasis"/>
    <property type="evidence" value="ECO:0007669"/>
    <property type="project" value="TreeGrafter"/>
</dbReference>
<dbReference type="EMBL" id="GG738856">
    <property type="protein sequence ID" value="EFC46919.1"/>
    <property type="molecule type" value="Genomic_DNA"/>
</dbReference>
<dbReference type="SUPFAM" id="SSF56784">
    <property type="entry name" value="HAD-like"/>
    <property type="match status" value="1"/>
</dbReference>
<evidence type="ECO:0000256" key="12">
    <source>
        <dbReference type="RuleBase" id="RU362081"/>
    </source>
</evidence>
<evidence type="ECO:0000256" key="5">
    <source>
        <dbReference type="ARBA" id="ARBA00022692"/>
    </source>
</evidence>
<dbReference type="PROSITE" id="PS00154">
    <property type="entry name" value="ATPASE_E1_E2"/>
    <property type="match status" value="1"/>
</dbReference>
<dbReference type="STRING" id="5762.D2V7R8"/>
<dbReference type="PANTHER" id="PTHR43520">
    <property type="entry name" value="ATP7, ISOFORM B"/>
    <property type="match status" value="1"/>
</dbReference>
<dbReference type="Pfam" id="PF00122">
    <property type="entry name" value="E1-E2_ATPase"/>
    <property type="match status" value="1"/>
</dbReference>
<dbReference type="PRINTS" id="PR00942">
    <property type="entry name" value="CUATPASEI"/>
</dbReference>
<dbReference type="GO" id="GO:0016887">
    <property type="term" value="F:ATP hydrolysis activity"/>
    <property type="evidence" value="ECO:0007669"/>
    <property type="project" value="InterPro"/>
</dbReference>
<name>D2V7R8_NAEGR</name>
<evidence type="ECO:0000256" key="11">
    <source>
        <dbReference type="ARBA" id="ARBA00023136"/>
    </source>
</evidence>
<comment type="similarity">
    <text evidence="2 12">Belongs to the cation transport ATPase (P-type) (TC 3.A.3) family. Type IB subfamily.</text>
</comment>
<dbReference type="EC" id="7.2.2.8" evidence="3"/>
<dbReference type="GeneID" id="8861226"/>
<keyword evidence="9" id="KW-1278">Translocase</keyword>
<dbReference type="SFLD" id="SFLDS00003">
    <property type="entry name" value="Haloacid_Dehalogenase"/>
    <property type="match status" value="1"/>
</dbReference>
<dbReference type="GO" id="GO:0016020">
    <property type="term" value="C:membrane"/>
    <property type="evidence" value="ECO:0007669"/>
    <property type="project" value="UniProtKB-SubCell"/>
</dbReference>
<dbReference type="Pfam" id="PF00702">
    <property type="entry name" value="Hydrolase"/>
    <property type="match status" value="1"/>
</dbReference>
<dbReference type="InterPro" id="IPR036163">
    <property type="entry name" value="HMA_dom_sf"/>
</dbReference>
<dbReference type="PRINTS" id="PR00119">
    <property type="entry name" value="CATATPASE"/>
</dbReference>
<dbReference type="SUPFAM" id="SSF81665">
    <property type="entry name" value="Calcium ATPase, transmembrane domain M"/>
    <property type="match status" value="1"/>
</dbReference>
<feature type="non-terminal residue" evidence="14">
    <location>
        <position position="802"/>
    </location>
</feature>
<protein>
    <recommendedName>
        <fullName evidence="3">P-type Cu(+) transporter</fullName>
        <ecNumber evidence="3">7.2.2.8</ecNumber>
    </recommendedName>
</protein>
<dbReference type="Gene3D" id="3.40.50.1000">
    <property type="entry name" value="HAD superfamily/HAD-like"/>
    <property type="match status" value="1"/>
</dbReference>
<keyword evidence="10 12" id="KW-1133">Transmembrane helix</keyword>
<evidence type="ECO:0000256" key="1">
    <source>
        <dbReference type="ARBA" id="ARBA00004141"/>
    </source>
</evidence>
<dbReference type="SUPFAM" id="SSF81653">
    <property type="entry name" value="Calcium ATPase, transduction domain A"/>
    <property type="match status" value="1"/>
</dbReference>
<keyword evidence="4" id="KW-0813">Transport</keyword>
<dbReference type="InterPro" id="IPR018303">
    <property type="entry name" value="ATPase_P-typ_P_site"/>
</dbReference>
<dbReference type="InterPro" id="IPR023298">
    <property type="entry name" value="ATPase_P-typ_TM_dom_sf"/>
</dbReference>
<feature type="non-terminal residue" evidence="14">
    <location>
        <position position="1"/>
    </location>
</feature>
<accession>D2V7R8</accession>
<dbReference type="InterPro" id="IPR044492">
    <property type="entry name" value="P_typ_ATPase_HD_dom"/>
</dbReference>
<dbReference type="VEuPathDB" id="AmoebaDB:NAEGRDRAFT_275"/>
<dbReference type="InterPro" id="IPR027256">
    <property type="entry name" value="P-typ_ATPase_IB"/>
</dbReference>
<dbReference type="CDD" id="cd02094">
    <property type="entry name" value="P-type_ATPase_Cu-like"/>
    <property type="match status" value="1"/>
</dbReference>
<keyword evidence="5 12" id="KW-0812">Transmembrane</keyword>
<evidence type="ECO:0000256" key="4">
    <source>
        <dbReference type="ARBA" id="ARBA00022448"/>
    </source>
</evidence>
<evidence type="ECO:0000256" key="7">
    <source>
        <dbReference type="ARBA" id="ARBA00022741"/>
    </source>
</evidence>
<dbReference type="InterPro" id="IPR001757">
    <property type="entry name" value="P_typ_ATPase"/>
</dbReference>
<evidence type="ECO:0000256" key="9">
    <source>
        <dbReference type="ARBA" id="ARBA00022967"/>
    </source>
</evidence>
<feature type="transmembrane region" description="Helical" evidence="12">
    <location>
        <begin position="753"/>
        <end position="774"/>
    </location>
</feature>
<dbReference type="InterPro" id="IPR036412">
    <property type="entry name" value="HAD-like_sf"/>
</dbReference>
<keyword evidence="6 12" id="KW-0479">Metal-binding</keyword>
<dbReference type="NCBIfam" id="TIGR01525">
    <property type="entry name" value="ATPase-IB_hvy"/>
    <property type="match status" value="1"/>
</dbReference>
<feature type="transmembrane region" description="Helical" evidence="12">
    <location>
        <begin position="416"/>
        <end position="438"/>
    </location>
</feature>
<evidence type="ECO:0000256" key="2">
    <source>
        <dbReference type="ARBA" id="ARBA00006024"/>
    </source>
</evidence>
<comment type="subcellular location">
    <subcellularLocation>
        <location evidence="1">Membrane</location>
        <topology evidence="1">Multi-pass membrane protein</topology>
    </subcellularLocation>
</comment>
<dbReference type="Gene3D" id="3.40.1110.10">
    <property type="entry name" value="Calcium-transporting ATPase, cytoplasmic domain N"/>
    <property type="match status" value="2"/>
</dbReference>
<dbReference type="PANTHER" id="PTHR43520:SF32">
    <property type="entry name" value="COPPER RESISTANCE P-TYPE ATPASE (EUROFUNG)"/>
    <property type="match status" value="1"/>
</dbReference>
<dbReference type="Gene3D" id="2.70.150.10">
    <property type="entry name" value="Calcium-transporting ATPase, cytoplasmic transduction domain A"/>
    <property type="match status" value="1"/>
</dbReference>
<organism evidence="15">
    <name type="scientific">Naegleria gruberi</name>
    <name type="common">Amoeba</name>
    <dbReference type="NCBI Taxonomy" id="5762"/>
    <lineage>
        <taxon>Eukaryota</taxon>
        <taxon>Discoba</taxon>
        <taxon>Heterolobosea</taxon>
        <taxon>Tetramitia</taxon>
        <taxon>Eutetramitia</taxon>
        <taxon>Vahlkampfiidae</taxon>
        <taxon>Naegleria</taxon>
    </lineage>
</organism>
<dbReference type="InterPro" id="IPR059000">
    <property type="entry name" value="ATPase_P-type_domA"/>
</dbReference>
<dbReference type="InterPro" id="IPR023299">
    <property type="entry name" value="ATPase_P-typ_cyto_dom_N"/>
</dbReference>
<dbReference type="OMA" id="WECFFDE"/>
<dbReference type="Proteomes" id="UP000006671">
    <property type="component" value="Unassembled WGS sequence"/>
</dbReference>
<keyword evidence="15" id="KW-1185">Reference proteome</keyword>
<evidence type="ECO:0000256" key="3">
    <source>
        <dbReference type="ARBA" id="ARBA00012517"/>
    </source>
</evidence>
<dbReference type="PROSITE" id="PS50846">
    <property type="entry name" value="HMA_2"/>
    <property type="match status" value="1"/>
</dbReference>
<sequence length="802" mass="88042">LDLNVTGMHCSSCVSKVEGTLKKVNGIKKVSVSLMTNSATVDYDPALLTSQEIIEEIESIGFQACKKPPKTKKQDAVDQSFLIINEWKIKFIVSLLLTIPVVVLTMSNKSKYSGQELQMFRFRFSAWEKIKYVLLNYGCMLLTFIIHFITGWHYHKNAFKALRNYYADMNVLISLSTNAAFFYSIILLFISTLEMFGIINQTVSKAPSYLFETCAMTLMFQNLGKYLHSIAKNKTTESLSALAQLQPAKANIVENVKDESALSFSANTREVFVEEVSVGDYVMVKCGHTIPCDGEVVLGQCFVNESMLTGESKRIYKKKGSKVLGGTVNEQFSGSEDGGVIIVKITKTGQDSVLGQIINLVQQAQHNKAPIQEFADKVSKVFVPIVVALSLFTFVTWYFFSVTGTVNNGASRVDSIMFALIFSMSVLSISCPCAIGLATPTAVMVATGIGASNGILVKGGLPLEIAHKVNCICFDKTGTITKGKASVVNYGFFAEDASKIGIKEQEFFEILVGAERASEHPLAEAIVKYFSPKIEHHVDHTDTSLSIIGGKGLRYIYTNKSDMKQNTVLIGKSSFLSQEGVIVTDTKDQKFENTKKSLKEGHTVVFCSVNNNLIGYVALFDEMKPEAREVIKTLTEDFGIRCIVMSGDNKQAVQQSVSLLGSKLEYLHDKTPSEKCQFIESLKKQGFTVAMVGDGINDSPSLSAADVGIAIGDGTDVAIKSSDIILLNSDLRDVVTTIDLSKKTFSRIRLNHLLSLGYNLFMIPLACGVLWPFYGIVLPPYLSSMLMMFSSLSVLASSLSLR</sequence>
<reference evidence="14 15" key="1">
    <citation type="journal article" date="2010" name="Cell">
        <title>The genome of Naegleria gruberi illuminates early eukaryotic versatility.</title>
        <authorList>
            <person name="Fritz-Laylin L.K."/>
            <person name="Prochnik S.E."/>
            <person name="Ginger M.L."/>
            <person name="Dacks J.B."/>
            <person name="Carpenter M.L."/>
            <person name="Field M.C."/>
            <person name="Kuo A."/>
            <person name="Paredez A."/>
            <person name="Chapman J."/>
            <person name="Pham J."/>
            <person name="Shu S."/>
            <person name="Neupane R."/>
            <person name="Cipriano M."/>
            <person name="Mancuso J."/>
            <person name="Tu H."/>
            <person name="Salamov A."/>
            <person name="Lindquist E."/>
            <person name="Shapiro H."/>
            <person name="Lucas S."/>
            <person name="Grigoriev I.V."/>
            <person name="Cande W.Z."/>
            <person name="Fulton C."/>
            <person name="Rokhsar D.S."/>
            <person name="Dawson S.C."/>
        </authorList>
    </citation>
    <scope>NUCLEOTIDE SEQUENCE [LARGE SCALE GENOMIC DNA]</scope>
    <source>
        <strain evidence="14 15">NEG-M</strain>
    </source>
</reference>
<dbReference type="InterPro" id="IPR017969">
    <property type="entry name" value="Heavy-metal-associated_CS"/>
</dbReference>
<dbReference type="NCBIfam" id="TIGR01494">
    <property type="entry name" value="ATPase_P-type"/>
    <property type="match status" value="2"/>
</dbReference>
<dbReference type="GO" id="GO:0043682">
    <property type="term" value="F:P-type divalent copper transporter activity"/>
    <property type="evidence" value="ECO:0007669"/>
    <property type="project" value="TreeGrafter"/>
</dbReference>
<evidence type="ECO:0000259" key="13">
    <source>
        <dbReference type="PROSITE" id="PS50846"/>
    </source>
</evidence>
<feature type="transmembrane region" description="Helical" evidence="12">
    <location>
        <begin position="169"/>
        <end position="190"/>
    </location>
</feature>
<evidence type="ECO:0000256" key="10">
    <source>
        <dbReference type="ARBA" id="ARBA00022989"/>
    </source>
</evidence>
<dbReference type="FunFam" id="2.70.150.10:FF:000002">
    <property type="entry name" value="Copper-transporting ATPase 1, putative"/>
    <property type="match status" value="1"/>
</dbReference>
<dbReference type="SUPFAM" id="SSF55008">
    <property type="entry name" value="HMA, heavy metal-associated domain"/>
    <property type="match status" value="1"/>
</dbReference>
<dbReference type="CDD" id="cd00371">
    <property type="entry name" value="HMA"/>
    <property type="match status" value="1"/>
</dbReference>
<feature type="domain" description="HMA" evidence="13">
    <location>
        <begin position="1"/>
        <end position="65"/>
    </location>
</feature>